<evidence type="ECO:0000256" key="5">
    <source>
        <dbReference type="ARBA" id="ARBA00022827"/>
    </source>
</evidence>
<dbReference type="Pfam" id="PF00441">
    <property type="entry name" value="Acyl-CoA_dh_1"/>
    <property type="match status" value="1"/>
</dbReference>
<dbReference type="Gene3D" id="1.10.540.10">
    <property type="entry name" value="Acyl-CoA dehydrogenase/oxidase, N-terminal domain"/>
    <property type="match status" value="1"/>
</dbReference>
<dbReference type="Gene3D" id="1.20.140.10">
    <property type="entry name" value="Butyryl-CoA Dehydrogenase, subunit A, domain 3"/>
    <property type="match status" value="1"/>
</dbReference>
<evidence type="ECO:0000256" key="6">
    <source>
        <dbReference type="ARBA" id="ARBA00023002"/>
    </source>
</evidence>
<keyword evidence="4 7" id="KW-0285">Flavoprotein</keyword>
<evidence type="ECO:0000259" key="9">
    <source>
        <dbReference type="Pfam" id="PF00441"/>
    </source>
</evidence>
<feature type="region of interest" description="Disordered" evidence="8">
    <location>
        <begin position="378"/>
        <end position="410"/>
    </location>
</feature>
<dbReference type="EMBL" id="CP094528">
    <property type="protein sequence ID" value="UOE43067.1"/>
    <property type="molecule type" value="Genomic_DNA"/>
</dbReference>
<feature type="domain" description="Acyl-CoA dehydrogenase/oxidase C-terminal" evidence="9">
    <location>
        <begin position="232"/>
        <end position="381"/>
    </location>
</feature>
<evidence type="ECO:0000313" key="13">
    <source>
        <dbReference type="Proteomes" id="UP000832097"/>
    </source>
</evidence>
<evidence type="ECO:0000256" key="8">
    <source>
        <dbReference type="SAM" id="MobiDB-lite"/>
    </source>
</evidence>
<evidence type="ECO:0000256" key="4">
    <source>
        <dbReference type="ARBA" id="ARBA00022630"/>
    </source>
</evidence>
<dbReference type="Gene3D" id="2.40.110.10">
    <property type="entry name" value="Butyryl-CoA Dehydrogenase, subunit A, domain 2"/>
    <property type="match status" value="1"/>
</dbReference>
<dbReference type="SUPFAM" id="SSF47203">
    <property type="entry name" value="Acyl-CoA dehydrogenase C-terminal domain-like"/>
    <property type="match status" value="1"/>
</dbReference>
<reference evidence="12 13" key="1">
    <citation type="submission" date="2022-03" db="EMBL/GenBank/DDBJ databases">
        <title>Mucilaginibacter sp. isolated from the gut of Protaetia brevitarsis seulensis larvae.</title>
        <authorList>
            <person name="Won M."/>
            <person name="Kim S.-J."/>
            <person name="Kwon S.-W."/>
        </authorList>
    </citation>
    <scope>NUCLEOTIDE SEQUENCE [LARGE SCALE GENOMIC DNA]</scope>
    <source>
        <strain evidence="12 13">CFWR-12</strain>
    </source>
</reference>
<keyword evidence="5 7" id="KW-0274">FAD</keyword>
<evidence type="ECO:0000256" key="3">
    <source>
        <dbReference type="ARBA" id="ARBA00011738"/>
    </source>
</evidence>
<dbReference type="InterPro" id="IPR009075">
    <property type="entry name" value="AcylCo_DH/oxidase_C"/>
</dbReference>
<proteinExistence type="inferred from homology"/>
<evidence type="ECO:0000256" key="2">
    <source>
        <dbReference type="ARBA" id="ARBA00009347"/>
    </source>
</evidence>
<dbReference type="Proteomes" id="UP000832097">
    <property type="component" value="Chromosome"/>
</dbReference>
<dbReference type="InterPro" id="IPR050741">
    <property type="entry name" value="Acyl-CoA_dehydrogenase"/>
</dbReference>
<dbReference type="InterPro" id="IPR046373">
    <property type="entry name" value="Acyl-CoA_Oxase/DH_mid-dom_sf"/>
</dbReference>
<keyword evidence="6 7" id="KW-0560">Oxidoreductase</keyword>
<evidence type="ECO:0000313" key="12">
    <source>
        <dbReference type="EMBL" id="UOE43067.1"/>
    </source>
</evidence>
<comment type="similarity">
    <text evidence="2 7">Belongs to the acyl-CoA dehydrogenase family.</text>
</comment>
<feature type="domain" description="Acyl-CoA dehydrogenase/oxidase N-terminal" evidence="11">
    <location>
        <begin position="6"/>
        <end position="118"/>
    </location>
</feature>
<name>A0ABY4BXZ4_9MICO</name>
<keyword evidence="13" id="KW-1185">Reference proteome</keyword>
<evidence type="ECO:0000259" key="10">
    <source>
        <dbReference type="Pfam" id="PF02770"/>
    </source>
</evidence>
<accession>A0ABY4BXZ4</accession>
<evidence type="ECO:0000256" key="1">
    <source>
        <dbReference type="ARBA" id="ARBA00001974"/>
    </source>
</evidence>
<dbReference type="InterPro" id="IPR009100">
    <property type="entry name" value="AcylCoA_DH/oxidase_NM_dom_sf"/>
</dbReference>
<dbReference type="Pfam" id="PF02770">
    <property type="entry name" value="Acyl-CoA_dh_M"/>
    <property type="match status" value="1"/>
</dbReference>
<comment type="cofactor">
    <cofactor evidence="1 7">
        <name>FAD</name>
        <dbReference type="ChEBI" id="CHEBI:57692"/>
    </cofactor>
</comment>
<dbReference type="PANTHER" id="PTHR48083:SF13">
    <property type="entry name" value="ACYL-COA DEHYDROGENASE FAMILY MEMBER 11"/>
    <property type="match status" value="1"/>
</dbReference>
<protein>
    <submittedName>
        <fullName evidence="12">Acyl-CoA dehydrogenase family protein</fullName>
    </submittedName>
</protein>
<dbReference type="Pfam" id="PF02771">
    <property type="entry name" value="Acyl-CoA_dh_N"/>
    <property type="match status" value="1"/>
</dbReference>
<dbReference type="SUPFAM" id="SSF56645">
    <property type="entry name" value="Acyl-CoA dehydrogenase NM domain-like"/>
    <property type="match status" value="1"/>
</dbReference>
<gene>
    <name evidence="12" type="ORF">MTO99_12810</name>
</gene>
<dbReference type="InterPro" id="IPR006091">
    <property type="entry name" value="Acyl-CoA_Oxase/DH_mid-dom"/>
</dbReference>
<comment type="subunit">
    <text evidence="3">Homodimer.</text>
</comment>
<organism evidence="12 13">
    <name type="scientific">Agromyces larvae</name>
    <dbReference type="NCBI Taxonomy" id="2929802"/>
    <lineage>
        <taxon>Bacteria</taxon>
        <taxon>Bacillati</taxon>
        <taxon>Actinomycetota</taxon>
        <taxon>Actinomycetes</taxon>
        <taxon>Micrococcales</taxon>
        <taxon>Microbacteriaceae</taxon>
        <taxon>Agromyces</taxon>
    </lineage>
</organism>
<sequence>MNAGADASALRARTRAFIREAVIPAEPPAGTPLAADVLAALRGAAREAGVFAPHVPARLGGGGLPLAEWSPVFQEAGYSLIGPAVLNCMAPDEGNMYLLERIADDDQQQRYLAPLAAGLTRSCFAMTEPHPGAGSDPAALAASARRVDGGWVVSGRKRFISGAEEADFAIVMARTPELGPEAATMFLVPMGAEGLTLGHRIRTMETAITGGHPHVDLDDVFVADADVLGTPGEGFRHAQVRLAPARLTHCMRWLGLARRAHDTALDRVGARELFGSRLADLGIAQTLIADSEIDLATCDAIIDRAVGALTVDERAGAALSSIAKVHCAEAVYRVIDRAVQLCGGDGVTLELPLIAWLNEVRPFRVYDGSSETHRMAIARRASSRRRREREAGAPRLDVPAGARDASEAGA</sequence>
<dbReference type="PANTHER" id="PTHR48083">
    <property type="entry name" value="MEDIUM-CHAIN SPECIFIC ACYL-COA DEHYDROGENASE, MITOCHONDRIAL-RELATED"/>
    <property type="match status" value="1"/>
</dbReference>
<evidence type="ECO:0000259" key="11">
    <source>
        <dbReference type="Pfam" id="PF02771"/>
    </source>
</evidence>
<dbReference type="InterPro" id="IPR037069">
    <property type="entry name" value="AcylCoA_DH/ox_N_sf"/>
</dbReference>
<dbReference type="InterPro" id="IPR036250">
    <property type="entry name" value="AcylCo_DH-like_C"/>
</dbReference>
<dbReference type="InterPro" id="IPR013786">
    <property type="entry name" value="AcylCoA_DH/ox_N"/>
</dbReference>
<feature type="domain" description="Acyl-CoA oxidase/dehydrogenase middle" evidence="10">
    <location>
        <begin position="123"/>
        <end position="203"/>
    </location>
</feature>
<evidence type="ECO:0000256" key="7">
    <source>
        <dbReference type="RuleBase" id="RU362125"/>
    </source>
</evidence>
<dbReference type="RefSeq" id="WP_243554034.1">
    <property type="nucleotide sequence ID" value="NZ_CP094528.1"/>
</dbReference>